<proteinExistence type="predicted"/>
<evidence type="ECO:0000256" key="9">
    <source>
        <dbReference type="SAM" id="Phobius"/>
    </source>
</evidence>
<feature type="compositionally biased region" description="Basic and acidic residues" evidence="8">
    <location>
        <begin position="594"/>
        <end position="606"/>
    </location>
</feature>
<sequence length="606" mass="69013">MKIPAVIKNKFENMKYRHKLTILLVTASLVPMILLVLYSHDRMSSLLREKEMEDMSSILEQTGEGIDSQIEVFSSLLNYLTYSPDIEDLITEKNMDNYQAYRKYTEVADPLLSVPKSYHDAIIQIQLFAESIKVRHEYTLVPLSEVDKEWWYDKLEEDVSVQWVVDSQIPEIAAVRRIYTGREQTAVLCVTLDYNKIFQPFEKIISAESGGMILDKGGNVLFQKEMLGEKEEKDSGEAVSREFLESGQGDYAFVNRKNAACGWIFYLYKLQSAVDSSVSGILVSEIPLIAACVAIILVLGLSFSRLFTRKIEELTDNMNRVNQGSREVTVDSNAGDEIGLLVRSFRSMMDEINRLIHEVYENKIALKEFELKALTAQINPHFLYNSLSVINWMAIRSNQREISKVTLSLSMFYRTALSKGQDMVTVDNCIQNIKAYLDIQLVMHDNDFQVIWDIDPEVKGDIVPKLLLQPVVENALEHGLDMKEEGEKILKLFFVKDGEDVLLAVEDNGPGMEQEEADKLVTYKASGYGLKNVNDRMQLLYGMEYGIKVFSQIDQGTRVEMRIPREKADEEAVAAGEFSTKKFLQEPEEDTEDTTGKKGGKSEEKK</sequence>
<evidence type="ECO:0000256" key="4">
    <source>
        <dbReference type="ARBA" id="ARBA00022553"/>
    </source>
</evidence>
<dbReference type="SMART" id="SM00387">
    <property type="entry name" value="HATPase_c"/>
    <property type="match status" value="1"/>
</dbReference>
<dbReference type="Pfam" id="PF02518">
    <property type="entry name" value="HATPase_c"/>
    <property type="match status" value="1"/>
</dbReference>
<dbReference type="Proteomes" id="UP001644719">
    <property type="component" value="Unassembled WGS sequence"/>
</dbReference>
<dbReference type="InterPro" id="IPR003594">
    <property type="entry name" value="HATPase_dom"/>
</dbReference>
<keyword evidence="4" id="KW-0597">Phosphoprotein</keyword>
<dbReference type="Pfam" id="PF00672">
    <property type="entry name" value="HAMP"/>
    <property type="match status" value="1"/>
</dbReference>
<keyword evidence="13" id="KW-1185">Reference proteome</keyword>
<comment type="caution">
    <text evidence="12">The sequence shown here is derived from an EMBL/GenBank/DDBJ whole genome shotgun (WGS) entry which is preliminary data.</text>
</comment>
<dbReference type="CDD" id="cd06225">
    <property type="entry name" value="HAMP"/>
    <property type="match status" value="1"/>
</dbReference>
<dbReference type="GO" id="GO:0016301">
    <property type="term" value="F:kinase activity"/>
    <property type="evidence" value="ECO:0007669"/>
    <property type="project" value="UniProtKB-KW"/>
</dbReference>
<dbReference type="PROSITE" id="PS50109">
    <property type="entry name" value="HIS_KIN"/>
    <property type="match status" value="1"/>
</dbReference>
<keyword evidence="7" id="KW-0902">Two-component regulatory system</keyword>
<feature type="transmembrane region" description="Helical" evidence="9">
    <location>
        <begin position="20"/>
        <end position="38"/>
    </location>
</feature>
<comment type="subcellular location">
    <subcellularLocation>
        <location evidence="2">Membrane</location>
    </subcellularLocation>
</comment>
<dbReference type="InterPro" id="IPR004358">
    <property type="entry name" value="Sig_transdc_His_kin-like_C"/>
</dbReference>
<accession>A0ABX2HAU3</accession>
<evidence type="ECO:0000256" key="8">
    <source>
        <dbReference type="SAM" id="MobiDB-lite"/>
    </source>
</evidence>
<dbReference type="PANTHER" id="PTHR34220">
    <property type="entry name" value="SENSOR HISTIDINE KINASE YPDA"/>
    <property type="match status" value="1"/>
</dbReference>
<evidence type="ECO:0000256" key="5">
    <source>
        <dbReference type="ARBA" id="ARBA00022679"/>
    </source>
</evidence>
<evidence type="ECO:0000256" key="3">
    <source>
        <dbReference type="ARBA" id="ARBA00012438"/>
    </source>
</evidence>
<evidence type="ECO:0000256" key="1">
    <source>
        <dbReference type="ARBA" id="ARBA00000085"/>
    </source>
</evidence>
<evidence type="ECO:0000256" key="7">
    <source>
        <dbReference type="ARBA" id="ARBA00023012"/>
    </source>
</evidence>
<feature type="domain" description="HAMP" evidence="11">
    <location>
        <begin position="305"/>
        <end position="357"/>
    </location>
</feature>
<name>A0ABX2HAU3_9FIRM</name>
<dbReference type="InterPro" id="IPR010559">
    <property type="entry name" value="Sig_transdc_His_kin_internal"/>
</dbReference>
<dbReference type="InterPro" id="IPR005467">
    <property type="entry name" value="His_kinase_dom"/>
</dbReference>
<dbReference type="PRINTS" id="PR00344">
    <property type="entry name" value="BCTRLSENSOR"/>
</dbReference>
<feature type="region of interest" description="Disordered" evidence="8">
    <location>
        <begin position="567"/>
        <end position="606"/>
    </location>
</feature>
<keyword evidence="6 12" id="KW-0418">Kinase</keyword>
<dbReference type="SMART" id="SM00304">
    <property type="entry name" value="HAMP"/>
    <property type="match status" value="1"/>
</dbReference>
<keyword evidence="5" id="KW-0808">Transferase</keyword>
<keyword evidence="9" id="KW-0472">Membrane</keyword>
<comment type="catalytic activity">
    <reaction evidence="1">
        <text>ATP + protein L-histidine = ADP + protein N-phospho-L-histidine.</text>
        <dbReference type="EC" id="2.7.13.3"/>
    </reaction>
</comment>
<dbReference type="PANTHER" id="PTHR34220:SF7">
    <property type="entry name" value="SENSOR HISTIDINE KINASE YPDA"/>
    <property type="match status" value="1"/>
</dbReference>
<dbReference type="InterPro" id="IPR050640">
    <property type="entry name" value="Bact_2-comp_sensor_kinase"/>
</dbReference>
<dbReference type="EMBL" id="JAAITS010000036">
    <property type="protein sequence ID" value="NSG86295.1"/>
    <property type="molecule type" value="Genomic_DNA"/>
</dbReference>
<evidence type="ECO:0000313" key="12">
    <source>
        <dbReference type="EMBL" id="NSG86295.1"/>
    </source>
</evidence>
<keyword evidence="9" id="KW-1133">Transmembrane helix</keyword>
<evidence type="ECO:0000259" key="11">
    <source>
        <dbReference type="PROSITE" id="PS50885"/>
    </source>
</evidence>
<organism evidence="12 13">
    <name type="scientific">Blautia faecis</name>
    <dbReference type="NCBI Taxonomy" id="871665"/>
    <lineage>
        <taxon>Bacteria</taxon>
        <taxon>Bacillati</taxon>
        <taxon>Bacillota</taxon>
        <taxon>Clostridia</taxon>
        <taxon>Lachnospirales</taxon>
        <taxon>Lachnospiraceae</taxon>
        <taxon>Blautia</taxon>
    </lineage>
</organism>
<evidence type="ECO:0000256" key="2">
    <source>
        <dbReference type="ARBA" id="ARBA00004370"/>
    </source>
</evidence>
<dbReference type="EC" id="2.7.13.3" evidence="3"/>
<evidence type="ECO:0000256" key="6">
    <source>
        <dbReference type="ARBA" id="ARBA00022777"/>
    </source>
</evidence>
<evidence type="ECO:0000259" key="10">
    <source>
        <dbReference type="PROSITE" id="PS50109"/>
    </source>
</evidence>
<dbReference type="SUPFAM" id="SSF158472">
    <property type="entry name" value="HAMP domain-like"/>
    <property type="match status" value="1"/>
</dbReference>
<protein>
    <recommendedName>
        <fullName evidence="3">histidine kinase</fullName>
        <ecNumber evidence="3">2.7.13.3</ecNumber>
    </recommendedName>
</protein>
<feature type="domain" description="Histidine kinase" evidence="10">
    <location>
        <begin position="468"/>
        <end position="567"/>
    </location>
</feature>
<dbReference type="InterPro" id="IPR036890">
    <property type="entry name" value="HATPase_C_sf"/>
</dbReference>
<dbReference type="Gene3D" id="6.10.340.10">
    <property type="match status" value="1"/>
</dbReference>
<keyword evidence="9" id="KW-0812">Transmembrane</keyword>
<gene>
    <name evidence="12" type="ORF">G5B17_12945</name>
</gene>
<dbReference type="Pfam" id="PF06580">
    <property type="entry name" value="His_kinase"/>
    <property type="match status" value="1"/>
</dbReference>
<dbReference type="PROSITE" id="PS50885">
    <property type="entry name" value="HAMP"/>
    <property type="match status" value="1"/>
</dbReference>
<dbReference type="SUPFAM" id="SSF55874">
    <property type="entry name" value="ATPase domain of HSP90 chaperone/DNA topoisomerase II/histidine kinase"/>
    <property type="match status" value="1"/>
</dbReference>
<dbReference type="Gene3D" id="3.30.565.10">
    <property type="entry name" value="Histidine kinase-like ATPase, C-terminal domain"/>
    <property type="match status" value="1"/>
</dbReference>
<evidence type="ECO:0000313" key="13">
    <source>
        <dbReference type="Proteomes" id="UP001644719"/>
    </source>
</evidence>
<dbReference type="InterPro" id="IPR003660">
    <property type="entry name" value="HAMP_dom"/>
</dbReference>
<reference evidence="12 13" key="1">
    <citation type="journal article" date="2020" name="Cell Host Microbe">
        <title>Functional and Genomic Variation between Human-Derived Isolates of Lachnospiraceae Reveals Inter- and Intra-Species Diversity.</title>
        <authorList>
            <person name="Sorbara M.T."/>
            <person name="Littmann E.R."/>
            <person name="Fontana E."/>
            <person name="Moody T.U."/>
            <person name="Kohout C.E."/>
            <person name="Gjonbalaj M."/>
            <person name="Eaton V."/>
            <person name="Seok R."/>
            <person name="Leiner I.M."/>
            <person name="Pamer E.G."/>
        </authorList>
    </citation>
    <scope>NUCLEOTIDE SEQUENCE [LARGE SCALE GENOMIC DNA]</scope>
    <source>
        <strain evidence="12 13">MSK.17.74</strain>
    </source>
</reference>